<evidence type="ECO:0000313" key="3">
    <source>
        <dbReference type="EMBL" id="MFC0863641.1"/>
    </source>
</evidence>
<comment type="caution">
    <text evidence="3">The sequence shown here is derived from an EMBL/GenBank/DDBJ whole genome shotgun (WGS) entry which is preliminary data.</text>
</comment>
<sequence length="281" mass="30894">MTRPLKVLDLTQSPGSRTKPTEDRAGASGNLAWVIDGATDFTNEMTLPAASNVQWLVDLVQQRLHVIGSGADAKTAGDVFDALGRDVRTRLADLSPHDLHNHPCCSIGLAVIHDDYVQLGRIGDATIIAYRESEVAREISTDFFEAREAGAVERARSQQQTRQEIVDAMFARRTEYIKGVYEESVFSGHPDAVFKVHAETLPLESIDTLLLCTDGFARAVADYRIFPDWHSLGHHAREDGLDSITARIRQRESGPTQAAAAKKFKNADDLAAILLTLESEN</sequence>
<dbReference type="RefSeq" id="WP_204016974.1">
    <property type="nucleotide sequence ID" value="NZ_JBHMQT010000033.1"/>
</dbReference>
<feature type="domain" description="PPM-type phosphatase" evidence="2">
    <location>
        <begin position="27"/>
        <end position="230"/>
    </location>
</feature>
<evidence type="ECO:0000259" key="2">
    <source>
        <dbReference type="Pfam" id="PF13672"/>
    </source>
</evidence>
<protein>
    <submittedName>
        <fullName evidence="3">Protein phosphatase 2C domain-containing protein</fullName>
    </submittedName>
</protein>
<name>A0ABV6U5D9_9ACTN</name>
<accession>A0ABV6U5D9</accession>
<gene>
    <name evidence="3" type="ORF">ACFHYQ_15165</name>
</gene>
<dbReference type="InterPro" id="IPR001932">
    <property type="entry name" value="PPM-type_phosphatase-like_dom"/>
</dbReference>
<dbReference type="Gene3D" id="3.60.40.10">
    <property type="entry name" value="PPM-type phosphatase domain"/>
    <property type="match status" value="1"/>
</dbReference>
<evidence type="ECO:0000313" key="4">
    <source>
        <dbReference type="Proteomes" id="UP001589870"/>
    </source>
</evidence>
<keyword evidence="4" id="KW-1185">Reference proteome</keyword>
<evidence type="ECO:0000256" key="1">
    <source>
        <dbReference type="SAM" id="MobiDB-lite"/>
    </source>
</evidence>
<reference evidence="3 4" key="1">
    <citation type="submission" date="2024-09" db="EMBL/GenBank/DDBJ databases">
        <authorList>
            <person name="Sun Q."/>
            <person name="Mori K."/>
        </authorList>
    </citation>
    <scope>NUCLEOTIDE SEQUENCE [LARGE SCALE GENOMIC DNA]</scope>
    <source>
        <strain evidence="3 4">TBRC 1851</strain>
    </source>
</reference>
<proteinExistence type="predicted"/>
<dbReference type="Pfam" id="PF13672">
    <property type="entry name" value="PP2C_2"/>
    <property type="match status" value="1"/>
</dbReference>
<dbReference type="InterPro" id="IPR036457">
    <property type="entry name" value="PPM-type-like_dom_sf"/>
</dbReference>
<feature type="region of interest" description="Disordered" evidence="1">
    <location>
        <begin position="1"/>
        <end position="25"/>
    </location>
</feature>
<dbReference type="SUPFAM" id="SSF81606">
    <property type="entry name" value="PP2C-like"/>
    <property type="match status" value="1"/>
</dbReference>
<organism evidence="3 4">
    <name type="scientific">Sphaerimonospora cavernae</name>
    <dbReference type="NCBI Taxonomy" id="1740611"/>
    <lineage>
        <taxon>Bacteria</taxon>
        <taxon>Bacillati</taxon>
        <taxon>Actinomycetota</taxon>
        <taxon>Actinomycetes</taxon>
        <taxon>Streptosporangiales</taxon>
        <taxon>Streptosporangiaceae</taxon>
        <taxon>Sphaerimonospora</taxon>
    </lineage>
</organism>
<dbReference type="Proteomes" id="UP001589870">
    <property type="component" value="Unassembled WGS sequence"/>
</dbReference>
<dbReference type="EMBL" id="JBHMQT010000033">
    <property type="protein sequence ID" value="MFC0863641.1"/>
    <property type="molecule type" value="Genomic_DNA"/>
</dbReference>